<evidence type="ECO:0000256" key="1">
    <source>
        <dbReference type="SAM" id="Phobius"/>
    </source>
</evidence>
<feature type="transmembrane region" description="Helical" evidence="1">
    <location>
        <begin position="7"/>
        <end position="26"/>
    </location>
</feature>
<dbReference type="AlphaFoldDB" id="A0A3B0S9J8"/>
<sequence length="158" mass="18030">MHLSNRARNILGFMIFETLITTYFLWHVSKLPADTALLSEPMYELVLAVILLSIVGGIIVTAIVNGTKNKEAADERDKDIEAKADGYAYRTLVWSIGFFLAFLYASQGLDISHTYQIREILGWFSFTPLHVLAAMVFLLWLSETVKYTTQLRLYKRGF</sequence>
<keyword evidence="1" id="KW-0472">Membrane</keyword>
<gene>
    <name evidence="2" type="ORF">MNBD_ALPHA06-1063</name>
</gene>
<evidence type="ECO:0000313" key="2">
    <source>
        <dbReference type="EMBL" id="VAV91755.1"/>
    </source>
</evidence>
<name>A0A3B0S9J8_9ZZZZ</name>
<organism evidence="2">
    <name type="scientific">hydrothermal vent metagenome</name>
    <dbReference type="NCBI Taxonomy" id="652676"/>
    <lineage>
        <taxon>unclassified sequences</taxon>
        <taxon>metagenomes</taxon>
        <taxon>ecological metagenomes</taxon>
    </lineage>
</organism>
<dbReference type="EMBL" id="UOEE01000132">
    <property type="protein sequence ID" value="VAV91755.1"/>
    <property type="molecule type" value="Genomic_DNA"/>
</dbReference>
<reference evidence="2" key="1">
    <citation type="submission" date="2018-06" db="EMBL/GenBank/DDBJ databases">
        <authorList>
            <person name="Zhirakovskaya E."/>
        </authorList>
    </citation>
    <scope>NUCLEOTIDE SEQUENCE</scope>
</reference>
<feature type="transmembrane region" description="Helical" evidence="1">
    <location>
        <begin position="87"/>
        <end position="105"/>
    </location>
</feature>
<accession>A0A3B0S9J8</accession>
<proteinExistence type="predicted"/>
<keyword evidence="1" id="KW-1133">Transmembrane helix</keyword>
<keyword evidence="1" id="KW-0812">Transmembrane</keyword>
<feature type="transmembrane region" description="Helical" evidence="1">
    <location>
        <begin position="120"/>
        <end position="141"/>
    </location>
</feature>
<protein>
    <submittedName>
        <fullName evidence="2">Uncharacterized protein</fullName>
    </submittedName>
</protein>
<feature type="transmembrane region" description="Helical" evidence="1">
    <location>
        <begin position="46"/>
        <end position="66"/>
    </location>
</feature>